<dbReference type="AlphaFoldDB" id="L1N9L4"/>
<evidence type="ECO:0000313" key="3">
    <source>
        <dbReference type="Proteomes" id="UP000010433"/>
    </source>
</evidence>
<sequence length="40" mass="4583">MPFGLNRNLVCPFVNKVAVLFFPLLLPFFSLLKRSLACKQ</sequence>
<dbReference type="HOGENOM" id="CLU_3294517_0_0_10"/>
<gene>
    <name evidence="2" type="ORF">HMPREF9151_01426</name>
</gene>
<comment type="caution">
    <text evidence="2">The sequence shown here is derived from an EMBL/GenBank/DDBJ whole genome shotgun (WGS) entry which is preliminary data.</text>
</comment>
<dbReference type="EMBL" id="AMEP01000094">
    <property type="protein sequence ID" value="EKY00026.1"/>
    <property type="molecule type" value="Genomic_DNA"/>
</dbReference>
<proteinExistence type="predicted"/>
<keyword evidence="3" id="KW-1185">Reference proteome</keyword>
<feature type="transmembrane region" description="Helical" evidence="1">
    <location>
        <begin position="13"/>
        <end position="32"/>
    </location>
</feature>
<name>L1N9L4_9BACT</name>
<keyword evidence="1" id="KW-1133">Transmembrane helix</keyword>
<evidence type="ECO:0000313" key="2">
    <source>
        <dbReference type="EMBL" id="EKY00026.1"/>
    </source>
</evidence>
<dbReference type="STRING" id="1127699.HMPREF9151_01426"/>
<reference evidence="2 3" key="1">
    <citation type="submission" date="2012-05" db="EMBL/GenBank/DDBJ databases">
        <authorList>
            <person name="Weinstock G."/>
            <person name="Sodergren E."/>
            <person name="Lobos E.A."/>
            <person name="Fulton L."/>
            <person name="Fulton R."/>
            <person name="Courtney L."/>
            <person name="Fronick C."/>
            <person name="O'Laughlin M."/>
            <person name="Godfrey J."/>
            <person name="Wilson R.M."/>
            <person name="Miner T."/>
            <person name="Farmer C."/>
            <person name="Delehaunty K."/>
            <person name="Cordes M."/>
            <person name="Minx P."/>
            <person name="Tomlinson C."/>
            <person name="Chen J."/>
            <person name="Wollam A."/>
            <person name="Pepin K.H."/>
            <person name="Bhonagiri V."/>
            <person name="Zhang X."/>
            <person name="Suruliraj S."/>
            <person name="Warren W."/>
            <person name="Mitreva M."/>
            <person name="Mardis E.R."/>
            <person name="Wilson R.K."/>
        </authorList>
    </citation>
    <scope>NUCLEOTIDE SEQUENCE [LARGE SCALE GENOMIC DNA]</scope>
    <source>
        <strain evidence="2 3">F0055</strain>
    </source>
</reference>
<dbReference type="Proteomes" id="UP000010433">
    <property type="component" value="Unassembled WGS sequence"/>
</dbReference>
<evidence type="ECO:0000256" key="1">
    <source>
        <dbReference type="SAM" id="Phobius"/>
    </source>
</evidence>
<organism evidence="2 3">
    <name type="scientific">Hoylesella saccharolytica F0055</name>
    <dbReference type="NCBI Taxonomy" id="1127699"/>
    <lineage>
        <taxon>Bacteria</taxon>
        <taxon>Pseudomonadati</taxon>
        <taxon>Bacteroidota</taxon>
        <taxon>Bacteroidia</taxon>
        <taxon>Bacteroidales</taxon>
        <taxon>Prevotellaceae</taxon>
        <taxon>Hoylesella</taxon>
    </lineage>
</organism>
<accession>L1N9L4</accession>
<protein>
    <submittedName>
        <fullName evidence="2">Uncharacterized protein</fullName>
    </submittedName>
</protein>
<keyword evidence="1" id="KW-0472">Membrane</keyword>
<keyword evidence="1" id="KW-0812">Transmembrane</keyword>